<proteinExistence type="predicted"/>
<evidence type="ECO:0000313" key="1">
    <source>
        <dbReference type="Ensembl" id="ENSCCRP00000080759.1"/>
    </source>
</evidence>
<dbReference type="Ensembl" id="ENSCCRT00000087641.2">
    <property type="protein sequence ID" value="ENSCCRP00000080759.1"/>
    <property type="gene ID" value="ENSCCRG00000043847.2"/>
</dbReference>
<dbReference type="Proteomes" id="UP001108240">
    <property type="component" value="Unplaced"/>
</dbReference>
<reference evidence="1" key="1">
    <citation type="submission" date="2025-08" db="UniProtKB">
        <authorList>
            <consortium name="Ensembl"/>
        </authorList>
    </citation>
    <scope>IDENTIFICATION</scope>
</reference>
<keyword evidence="2" id="KW-1185">Reference proteome</keyword>
<reference evidence="1" key="2">
    <citation type="submission" date="2025-09" db="UniProtKB">
        <authorList>
            <consortium name="Ensembl"/>
        </authorList>
    </citation>
    <scope>IDENTIFICATION</scope>
</reference>
<dbReference type="OMA" id="ICLSWGW"/>
<protein>
    <submittedName>
        <fullName evidence="1">Uncharacterized protein</fullName>
    </submittedName>
</protein>
<dbReference type="AlphaFoldDB" id="A0A8C1HWY9"/>
<organism evidence="1 2">
    <name type="scientific">Cyprinus carpio carpio</name>
    <dbReference type="NCBI Taxonomy" id="630221"/>
    <lineage>
        <taxon>Eukaryota</taxon>
        <taxon>Metazoa</taxon>
        <taxon>Chordata</taxon>
        <taxon>Craniata</taxon>
        <taxon>Vertebrata</taxon>
        <taxon>Euteleostomi</taxon>
        <taxon>Actinopterygii</taxon>
        <taxon>Neopterygii</taxon>
        <taxon>Teleostei</taxon>
        <taxon>Ostariophysi</taxon>
        <taxon>Cypriniformes</taxon>
        <taxon>Cyprinidae</taxon>
        <taxon>Cyprininae</taxon>
        <taxon>Cyprinus</taxon>
    </lineage>
</organism>
<accession>A0A8C1HWY9</accession>
<name>A0A8C1HWY9_CYPCA</name>
<sequence length="108" mass="11945">MVDTKEDKQPRSYVYTVSFACYFCGCITKLVWAILIFIVYAIDLPDLFRAITGSVLLLVTSLICLSWGWESSGEVAGSVSKLAKTAFVAERIILIDKVIKVIGYSALK</sequence>
<evidence type="ECO:0000313" key="2">
    <source>
        <dbReference type="Proteomes" id="UP001108240"/>
    </source>
</evidence>